<feature type="compositionally biased region" description="Polar residues" evidence="1">
    <location>
        <begin position="27"/>
        <end position="38"/>
    </location>
</feature>
<name>A0ABQ3VYE3_9LACO</name>
<evidence type="ECO:0000256" key="2">
    <source>
        <dbReference type="SAM" id="Phobius"/>
    </source>
</evidence>
<feature type="region of interest" description="Disordered" evidence="1">
    <location>
        <begin position="1"/>
        <end position="45"/>
    </location>
</feature>
<comment type="caution">
    <text evidence="3">The sequence shown here is derived from an EMBL/GenBank/DDBJ whole genome shotgun (WGS) entry which is preliminary data.</text>
</comment>
<gene>
    <name evidence="3" type="ORF">YK48G_04410</name>
</gene>
<proteinExistence type="predicted"/>
<organism evidence="3 4">
    <name type="scientific">Lentilactobacillus fungorum</name>
    <dbReference type="NCBI Taxonomy" id="2201250"/>
    <lineage>
        <taxon>Bacteria</taxon>
        <taxon>Bacillati</taxon>
        <taxon>Bacillota</taxon>
        <taxon>Bacilli</taxon>
        <taxon>Lactobacillales</taxon>
        <taxon>Lactobacillaceae</taxon>
        <taxon>Lentilactobacillus</taxon>
    </lineage>
</organism>
<keyword evidence="2" id="KW-0812">Transmembrane</keyword>
<feature type="transmembrane region" description="Helical" evidence="2">
    <location>
        <begin position="68"/>
        <end position="85"/>
    </location>
</feature>
<keyword evidence="2" id="KW-0472">Membrane</keyword>
<evidence type="ECO:0000313" key="3">
    <source>
        <dbReference type="EMBL" id="GHP13016.1"/>
    </source>
</evidence>
<evidence type="ECO:0000256" key="1">
    <source>
        <dbReference type="SAM" id="MobiDB-lite"/>
    </source>
</evidence>
<dbReference type="Proteomes" id="UP000604765">
    <property type="component" value="Unassembled WGS sequence"/>
</dbReference>
<keyword evidence="4" id="KW-1185">Reference proteome</keyword>
<dbReference type="EMBL" id="BNJR01000004">
    <property type="protein sequence ID" value="GHP13016.1"/>
    <property type="molecule type" value="Genomic_DNA"/>
</dbReference>
<reference evidence="3 4" key="1">
    <citation type="journal article" date="2021" name="Int. J. Syst. Evol. Microbiol.">
        <title>Lentilactobacillus fungorum sp. nov., isolated from spent mushroom substrates.</title>
        <authorList>
            <person name="Tohno M."/>
            <person name="Tanizawa Y."/>
            <person name="Kojima Y."/>
            <person name="Sakamoto M."/>
            <person name="Ohkuma M."/>
            <person name="Kobayashi H."/>
        </authorList>
    </citation>
    <scope>NUCLEOTIDE SEQUENCE [LARGE SCALE GENOMIC DNA]</scope>
    <source>
        <strain evidence="3 4">YK48G</strain>
    </source>
</reference>
<protein>
    <submittedName>
        <fullName evidence="3">Uncharacterized protein</fullName>
    </submittedName>
</protein>
<sequence>MPDKAPKESTGTEVKNDSTPDEDAVSNKATQNDETNAQLDEGYENIVQPNSSSLWSISSLRNNMPNEIRSYLIGNFITFIVWVTMNYGSDLAEQTVSVLVKWITYLEQQG</sequence>
<dbReference type="RefSeq" id="WP_203629058.1">
    <property type="nucleotide sequence ID" value="NZ_BNJR01000004.1"/>
</dbReference>
<evidence type="ECO:0000313" key="4">
    <source>
        <dbReference type="Proteomes" id="UP000604765"/>
    </source>
</evidence>
<accession>A0ABQ3VYE3</accession>
<keyword evidence="2" id="KW-1133">Transmembrane helix</keyword>